<name>A0A1H6C4A3_9SPHI</name>
<dbReference type="PANTHER" id="PTHR47062">
    <property type="match status" value="1"/>
</dbReference>
<dbReference type="Proteomes" id="UP000236731">
    <property type="component" value="Unassembled WGS sequence"/>
</dbReference>
<evidence type="ECO:0000313" key="5">
    <source>
        <dbReference type="Proteomes" id="UP000236731"/>
    </source>
</evidence>
<feature type="domain" description="SHSP" evidence="3">
    <location>
        <begin position="37"/>
        <end position="147"/>
    </location>
</feature>
<dbReference type="SUPFAM" id="SSF49764">
    <property type="entry name" value="HSP20-like chaperones"/>
    <property type="match status" value="1"/>
</dbReference>
<dbReference type="PANTHER" id="PTHR47062:SF1">
    <property type="entry name" value="SMALL HEAT SHOCK PROTEIN IBPA"/>
    <property type="match status" value="1"/>
</dbReference>
<dbReference type="Gene3D" id="2.60.40.790">
    <property type="match status" value="1"/>
</dbReference>
<protein>
    <submittedName>
        <fullName evidence="4">HSP20 family protein</fullName>
    </submittedName>
</protein>
<dbReference type="InterPro" id="IPR008978">
    <property type="entry name" value="HSP20-like_chaperone"/>
</dbReference>
<dbReference type="PROSITE" id="PS01031">
    <property type="entry name" value="SHSP"/>
    <property type="match status" value="1"/>
</dbReference>
<dbReference type="Pfam" id="PF00011">
    <property type="entry name" value="HSP20"/>
    <property type="match status" value="1"/>
</dbReference>
<reference evidence="5" key="1">
    <citation type="submission" date="2016-10" db="EMBL/GenBank/DDBJ databases">
        <authorList>
            <person name="Varghese N."/>
            <person name="Submissions S."/>
        </authorList>
    </citation>
    <scope>NUCLEOTIDE SEQUENCE [LARGE SCALE GENOMIC DNA]</scope>
    <source>
        <strain evidence="5">DSM 22361</strain>
    </source>
</reference>
<evidence type="ECO:0000313" key="4">
    <source>
        <dbReference type="EMBL" id="SEG67809.1"/>
    </source>
</evidence>
<evidence type="ECO:0000256" key="1">
    <source>
        <dbReference type="PROSITE-ProRule" id="PRU00285"/>
    </source>
</evidence>
<dbReference type="InterPro" id="IPR002068">
    <property type="entry name" value="A-crystallin/Hsp20_dom"/>
</dbReference>
<accession>A0A1H6C4A3</accession>
<evidence type="ECO:0000256" key="2">
    <source>
        <dbReference type="RuleBase" id="RU003616"/>
    </source>
</evidence>
<dbReference type="AlphaFoldDB" id="A0A1H6C4A3"/>
<dbReference type="OrthoDB" id="670468at2"/>
<keyword evidence="5" id="KW-1185">Reference proteome</keyword>
<organism evidence="4 5">
    <name type="scientific">Sphingobacterium lactis</name>
    <dbReference type="NCBI Taxonomy" id="797291"/>
    <lineage>
        <taxon>Bacteria</taxon>
        <taxon>Pseudomonadati</taxon>
        <taxon>Bacteroidota</taxon>
        <taxon>Sphingobacteriia</taxon>
        <taxon>Sphingobacteriales</taxon>
        <taxon>Sphingobacteriaceae</taxon>
        <taxon>Sphingobacterium</taxon>
    </lineage>
</organism>
<dbReference type="RefSeq" id="WP_103907562.1">
    <property type="nucleotide sequence ID" value="NZ_CP049246.1"/>
</dbReference>
<gene>
    <name evidence="4" type="ORF">SAMN05421877_11343</name>
</gene>
<sequence length="147" mass="17023">MFRKEYQNVGQQFGSDACRNHFKRKFDRLQQRLFQDGNSARSIHPVNIAENEEFYQVQLFAAGKRKDQFQVRIQNQVLTISCTASELEPGMKYIYQEQPASAFERAFQLQDQVLVENVHASYEEGVLTVILQKDPAMAKPEYQVAVS</sequence>
<proteinExistence type="inferred from homology"/>
<comment type="similarity">
    <text evidence="1 2">Belongs to the small heat shock protein (HSP20) family.</text>
</comment>
<dbReference type="CDD" id="cd06464">
    <property type="entry name" value="ACD_sHsps-like"/>
    <property type="match status" value="1"/>
</dbReference>
<evidence type="ECO:0000259" key="3">
    <source>
        <dbReference type="PROSITE" id="PS01031"/>
    </source>
</evidence>
<dbReference type="EMBL" id="FNUT01000013">
    <property type="protein sequence ID" value="SEG67809.1"/>
    <property type="molecule type" value="Genomic_DNA"/>
</dbReference>